<comment type="caution">
    <text evidence="2">The sequence shown here is derived from an EMBL/GenBank/DDBJ whole genome shotgun (WGS) entry which is preliminary data.</text>
</comment>
<dbReference type="RefSeq" id="XP_015651612.1">
    <property type="nucleotide sequence ID" value="XM_015809809.1"/>
</dbReference>
<evidence type="ECO:0000313" key="3">
    <source>
        <dbReference type="Proteomes" id="UP000037923"/>
    </source>
</evidence>
<dbReference type="OrthoDB" id="377549at2759"/>
<reference evidence="2 3" key="1">
    <citation type="submission" date="2015-07" db="EMBL/GenBank/DDBJ databases">
        <title>High-quality genome of monoxenous trypanosomatid Leptomonas pyrrhocoris.</title>
        <authorList>
            <person name="Flegontov P."/>
            <person name="Butenko A."/>
            <person name="Firsov S."/>
            <person name="Vlcek C."/>
            <person name="Logacheva M.D."/>
            <person name="Field M."/>
            <person name="Filatov D."/>
            <person name="Flegontova O."/>
            <person name="Gerasimov E."/>
            <person name="Jackson A.P."/>
            <person name="Kelly S."/>
            <person name="Opperdoes F."/>
            <person name="O'Reilly A."/>
            <person name="Votypka J."/>
            <person name="Yurchenko V."/>
            <person name="Lukes J."/>
        </authorList>
    </citation>
    <scope>NUCLEOTIDE SEQUENCE [LARGE SCALE GENOMIC DNA]</scope>
    <source>
        <strain evidence="2">H10</strain>
    </source>
</reference>
<feature type="non-terminal residue" evidence="2">
    <location>
        <position position="553"/>
    </location>
</feature>
<protein>
    <submittedName>
        <fullName evidence="2">Uncharacterized protein</fullName>
    </submittedName>
</protein>
<gene>
    <name evidence="2" type="ORF">ABB37_10074</name>
</gene>
<dbReference type="OMA" id="WPQFLYV"/>
<dbReference type="PANTHER" id="PTHR33538">
    <property type="entry name" value="PROTEIN GAMETE EXPRESSED 1"/>
    <property type="match status" value="1"/>
</dbReference>
<name>A0A0M9FP87_LEPPY</name>
<accession>A0A0M9FP87</accession>
<dbReference type="InterPro" id="IPR040346">
    <property type="entry name" value="GEX1/Brambleberry"/>
</dbReference>
<dbReference type="PANTHER" id="PTHR33538:SF2">
    <property type="entry name" value="PROTEIN GAMETE EXPRESSED 1"/>
    <property type="match status" value="1"/>
</dbReference>
<evidence type="ECO:0000313" key="2">
    <source>
        <dbReference type="EMBL" id="KPA73173.1"/>
    </source>
</evidence>
<keyword evidence="3" id="KW-1185">Reference proteome</keyword>
<dbReference type="EMBL" id="LGTL01000040">
    <property type="protein sequence ID" value="KPA73173.1"/>
    <property type="molecule type" value="Genomic_DNA"/>
</dbReference>
<feature type="region of interest" description="Disordered" evidence="1">
    <location>
        <begin position="486"/>
        <end position="553"/>
    </location>
</feature>
<dbReference type="AlphaFoldDB" id="A0A0M9FP87"/>
<dbReference type="VEuPathDB" id="TriTrypDB:LpyrH10_40_0140"/>
<proteinExistence type="predicted"/>
<dbReference type="Proteomes" id="UP000037923">
    <property type="component" value="Unassembled WGS sequence"/>
</dbReference>
<organism evidence="2 3">
    <name type="scientific">Leptomonas pyrrhocoris</name>
    <name type="common">Firebug parasite</name>
    <dbReference type="NCBI Taxonomy" id="157538"/>
    <lineage>
        <taxon>Eukaryota</taxon>
        <taxon>Discoba</taxon>
        <taxon>Euglenozoa</taxon>
        <taxon>Kinetoplastea</taxon>
        <taxon>Metakinetoplastina</taxon>
        <taxon>Trypanosomatida</taxon>
        <taxon>Trypanosomatidae</taxon>
        <taxon>Leishmaniinae</taxon>
        <taxon>Leptomonas</taxon>
    </lineage>
</organism>
<dbReference type="GeneID" id="26910354"/>
<feature type="compositionally biased region" description="Low complexity" evidence="1">
    <location>
        <begin position="501"/>
        <end position="512"/>
    </location>
</feature>
<evidence type="ECO:0000256" key="1">
    <source>
        <dbReference type="SAM" id="MobiDB-lite"/>
    </source>
</evidence>
<sequence>MLMGVSLRLRCLLVRHLCAAVLLGLWVCAVEAPSLAYAWPRFLGMGRSSTAEVPSTDGGKPDKTAVPHPALSFPGKAERVGQAHALWQEVEAKGRLSPCWKRSLLYLNAKCAEVQREDTMRSRLALFMATCDADSDGRVHPSFHCGTTATAPSELSADGIRACVRGLSDTAYAAFLQYRLHADVLCAYLQEELYQERTEAAVAAMLQQVEGNTEVLGVLQQSGAEAYTLARETQALQRAAQAATTSLQQQLDALHHGHAAAFQALRVAADDILHTSTRTDAALGELRTHVQEAAEEALTSVQALSHQSLRQFAVMEEQTRGVMQLMEQVDHVQRLLARQSFSWYRVLCVLGWMTAVLVATSLPHTAAARLPAMALALLSTVGLPLLQRWTGQEVWLLLRIGVWQCLCAAWAAGLVCWSACCYTPPEVWQRRVVREEAERVWRELRCSLPAADSPYTTVLQPYVPRAPSPTPVPSQLLHQRLVSPAVPLQPSDNDADRDAEPVATAVVASSPAPRAPSLPPAETDGSDDQCVRTTLTERKRGRAPAMAVNDGEG</sequence>